<dbReference type="Gramene" id="MELO3C002993.2.1">
    <property type="protein sequence ID" value="MELO3C002993.2.1"/>
    <property type="gene ID" value="MELO3C002993.2"/>
</dbReference>
<evidence type="ECO:0000313" key="2">
    <source>
        <dbReference type="EnsemblPlants" id="MELO3C002993.2.1"/>
    </source>
</evidence>
<proteinExistence type="predicted"/>
<dbReference type="AlphaFoldDB" id="A0A9I9CFX7"/>
<reference evidence="2" key="1">
    <citation type="submission" date="2023-03" db="UniProtKB">
        <authorList>
            <consortium name="EnsemblPlants"/>
        </authorList>
    </citation>
    <scope>IDENTIFICATION</scope>
</reference>
<evidence type="ECO:0000256" key="1">
    <source>
        <dbReference type="SAM" id="SignalP"/>
    </source>
</evidence>
<accession>A0A9I9CFX7</accession>
<protein>
    <recommendedName>
        <fullName evidence="3">Secreted protein</fullName>
    </recommendedName>
</protein>
<dbReference type="EnsemblPlants" id="MELO3C002993.2.1">
    <property type="protein sequence ID" value="MELO3C002993.2.1"/>
    <property type="gene ID" value="MELO3C002993.2"/>
</dbReference>
<feature type="chain" id="PRO_5039924827" description="Secreted protein" evidence="1">
    <location>
        <begin position="20"/>
        <end position="92"/>
    </location>
</feature>
<evidence type="ECO:0008006" key="3">
    <source>
        <dbReference type="Google" id="ProtNLM"/>
    </source>
</evidence>
<feature type="signal peptide" evidence="1">
    <location>
        <begin position="1"/>
        <end position="19"/>
    </location>
</feature>
<sequence length="92" mass="10979">MNVLSIYIITLVIVVKLKCNPFHYKKKGSTDASKPELRWERLHRRKNGCRQERRERCIMKDTPDVRMEQRRQRITDDALFADKVNTSTVENC</sequence>
<organism evidence="2">
    <name type="scientific">Cucumis melo</name>
    <name type="common">Muskmelon</name>
    <dbReference type="NCBI Taxonomy" id="3656"/>
    <lineage>
        <taxon>Eukaryota</taxon>
        <taxon>Viridiplantae</taxon>
        <taxon>Streptophyta</taxon>
        <taxon>Embryophyta</taxon>
        <taxon>Tracheophyta</taxon>
        <taxon>Spermatophyta</taxon>
        <taxon>Magnoliopsida</taxon>
        <taxon>eudicotyledons</taxon>
        <taxon>Gunneridae</taxon>
        <taxon>Pentapetalae</taxon>
        <taxon>rosids</taxon>
        <taxon>fabids</taxon>
        <taxon>Cucurbitales</taxon>
        <taxon>Cucurbitaceae</taxon>
        <taxon>Benincaseae</taxon>
        <taxon>Cucumis</taxon>
    </lineage>
</organism>
<name>A0A9I9CFX7_CUCME</name>
<keyword evidence="1" id="KW-0732">Signal</keyword>